<sequence length="259" mass="29060">MRDAPSWPQPGRDHPDLVARFADFYQELAAIKAAQAGGWLAAYLAGDDSPQPVTGSEFARRVNARLLAPLQRQARRYADDTGTAAGQAERQARYLMAALADEVLIFELDWPGRDAWLSVLLEQSMFDSSNAGSRFFTMAEQLVHETPRTPLQAELASVFLLAMELGFKGRYRARQAQPHLEKIRGQLYQVVFAAGGKLDDDQPAFAEAYAYPLTGRRDERLAPLTPWRNLGLYGLIGYLLLSVVTWFVLMHPFEHYLNS</sequence>
<dbReference type="PANTHER" id="PTHR38033:SF1">
    <property type="entry name" value="DOTU FAMILY TYPE IV_VI SECRETION SYSTEM PROTEIN"/>
    <property type="match status" value="1"/>
</dbReference>
<feature type="domain" description="Type IV / VI secretion system DotU" evidence="2">
    <location>
        <begin position="72"/>
        <end position="245"/>
    </location>
</feature>
<reference evidence="3 4" key="2">
    <citation type="journal article" date="2016" name="Appl. Microbiol. Biotechnol.">
        <title>Mutations improving production and secretion of extracellular lipase by Burkholderia glumae PG1.</title>
        <authorList>
            <person name="Knapp A."/>
            <person name="Voget S."/>
            <person name="Gao R."/>
            <person name="Zaburannyi N."/>
            <person name="Krysciak D."/>
            <person name="Breuer M."/>
            <person name="Hauer B."/>
            <person name="Streit W.R."/>
            <person name="Muller R."/>
            <person name="Daniel R."/>
            <person name="Jaeger K.E."/>
        </authorList>
    </citation>
    <scope>NUCLEOTIDE SEQUENCE [LARGE SCALE GENOMIC DNA]</scope>
    <source>
        <strain evidence="3 4">PG1</strain>
    </source>
</reference>
<dbReference type="InterPro" id="IPR017732">
    <property type="entry name" value="T4/T6SS_DotU"/>
</dbReference>
<dbReference type="KEGG" id="bgp:BGL_2c20100"/>
<keyword evidence="1" id="KW-0812">Transmembrane</keyword>
<gene>
    <name evidence="3" type="primary">dotU2</name>
    <name evidence="3" type="ORF">BGL_2c20100</name>
</gene>
<organism evidence="3 4">
    <name type="scientific">Burkholderia plantarii</name>
    <dbReference type="NCBI Taxonomy" id="41899"/>
    <lineage>
        <taxon>Bacteria</taxon>
        <taxon>Pseudomonadati</taxon>
        <taxon>Pseudomonadota</taxon>
        <taxon>Betaproteobacteria</taxon>
        <taxon>Burkholderiales</taxon>
        <taxon>Burkholderiaceae</taxon>
        <taxon>Burkholderia</taxon>
    </lineage>
</organism>
<keyword evidence="1" id="KW-1133">Transmembrane helix</keyword>
<dbReference type="Pfam" id="PF09850">
    <property type="entry name" value="DotU"/>
    <property type="match status" value="1"/>
</dbReference>
<feature type="transmembrane region" description="Helical" evidence="1">
    <location>
        <begin position="230"/>
        <end position="249"/>
    </location>
</feature>
<protein>
    <submittedName>
        <fullName evidence="3">Type VI secretion system inner membrane protein, DotU family</fullName>
    </submittedName>
</protein>
<dbReference type="OrthoDB" id="345640at2"/>
<dbReference type="Proteomes" id="UP000031838">
    <property type="component" value="Chromosome 2"/>
</dbReference>
<dbReference type="RefSeq" id="WP_042628391.1">
    <property type="nucleotide sequence ID" value="NZ_CP002581.1"/>
</dbReference>
<keyword evidence="1" id="KW-0472">Membrane</keyword>
<dbReference type="Gene3D" id="1.25.40.590">
    <property type="entry name" value="Type IV / VI secretion system, DotU"/>
    <property type="match status" value="1"/>
</dbReference>
<dbReference type="PANTHER" id="PTHR38033">
    <property type="entry name" value="MEMBRANE PROTEIN-RELATED"/>
    <property type="match status" value="1"/>
</dbReference>
<reference evidence="4" key="1">
    <citation type="submission" date="2011-03" db="EMBL/GenBank/DDBJ databases">
        <authorList>
            <person name="Voget S."/>
            <person name="Streit W.R."/>
            <person name="Jaeger K.E."/>
            <person name="Daniel R."/>
        </authorList>
    </citation>
    <scope>NUCLEOTIDE SEQUENCE [LARGE SCALE GENOMIC DNA]</scope>
    <source>
        <strain evidence="4">PG1</strain>
    </source>
</reference>
<dbReference type="EMBL" id="CP002581">
    <property type="protein sequence ID" value="AJK50074.1"/>
    <property type="molecule type" value="Genomic_DNA"/>
</dbReference>
<evidence type="ECO:0000256" key="1">
    <source>
        <dbReference type="SAM" id="Phobius"/>
    </source>
</evidence>
<accession>A0A0B6S6J2</accession>
<dbReference type="AlphaFoldDB" id="A0A0B6S6J2"/>
<proteinExistence type="predicted"/>
<evidence type="ECO:0000313" key="3">
    <source>
        <dbReference type="EMBL" id="AJK50074.1"/>
    </source>
</evidence>
<dbReference type="HOGENOM" id="CLU_1072300_0_0_4"/>
<evidence type="ECO:0000259" key="2">
    <source>
        <dbReference type="Pfam" id="PF09850"/>
    </source>
</evidence>
<dbReference type="InterPro" id="IPR038522">
    <property type="entry name" value="T4/T6SS_DotU_sf"/>
</dbReference>
<keyword evidence="4" id="KW-1185">Reference proteome</keyword>
<evidence type="ECO:0000313" key="4">
    <source>
        <dbReference type="Proteomes" id="UP000031838"/>
    </source>
</evidence>
<name>A0A0B6S6J2_BURPL</name>